<dbReference type="EMBL" id="MU266447">
    <property type="protein sequence ID" value="KAH7923627.1"/>
    <property type="molecule type" value="Genomic_DNA"/>
</dbReference>
<gene>
    <name evidence="1" type="ORF">BV22DRAFT_1196568</name>
</gene>
<protein>
    <submittedName>
        <fullName evidence="1">Uncharacterized protein</fullName>
    </submittedName>
</protein>
<dbReference type="Proteomes" id="UP000790709">
    <property type="component" value="Unassembled WGS sequence"/>
</dbReference>
<sequence>MYACIASLASTRGLSTGYYTDYLSLDHPIATSPIESPHSATRNIEQSSLFVIGRDLPQESQPVPFLSRGRLPTWQGRYLIAVSKSTLGSWRGLSSIELCYPPQVPRLVGVPIFLVLNGEMAQLQLTADPESNPVPYDVSGLALSLPPKKHVGTLPPELLLIISRSYSNSVVYRRTSVTKSCLGQEKPSPSCTNPDGVTMTCYRQPSPSHLCVATGMTSCQRSLYFGRAS</sequence>
<name>A0ACB8BFP7_9AGAM</name>
<keyword evidence="2" id="KW-1185">Reference proteome</keyword>
<proteinExistence type="predicted"/>
<comment type="caution">
    <text evidence="1">The sequence shown here is derived from an EMBL/GenBank/DDBJ whole genome shotgun (WGS) entry which is preliminary data.</text>
</comment>
<reference evidence="1" key="1">
    <citation type="journal article" date="2021" name="New Phytol.">
        <title>Evolutionary innovations through gain and loss of genes in the ectomycorrhizal Boletales.</title>
        <authorList>
            <person name="Wu G."/>
            <person name="Miyauchi S."/>
            <person name="Morin E."/>
            <person name="Kuo A."/>
            <person name="Drula E."/>
            <person name="Varga T."/>
            <person name="Kohler A."/>
            <person name="Feng B."/>
            <person name="Cao Y."/>
            <person name="Lipzen A."/>
            <person name="Daum C."/>
            <person name="Hundley H."/>
            <person name="Pangilinan J."/>
            <person name="Johnson J."/>
            <person name="Barry K."/>
            <person name="LaButti K."/>
            <person name="Ng V."/>
            <person name="Ahrendt S."/>
            <person name="Min B."/>
            <person name="Choi I.G."/>
            <person name="Park H."/>
            <person name="Plett J.M."/>
            <person name="Magnuson J."/>
            <person name="Spatafora J.W."/>
            <person name="Nagy L.G."/>
            <person name="Henrissat B."/>
            <person name="Grigoriev I.V."/>
            <person name="Yang Z.L."/>
            <person name="Xu J."/>
            <person name="Martin F.M."/>
        </authorList>
    </citation>
    <scope>NUCLEOTIDE SEQUENCE</scope>
    <source>
        <strain evidence="1">KUC20120723A-06</strain>
    </source>
</reference>
<accession>A0ACB8BFP7</accession>
<organism evidence="1 2">
    <name type="scientific">Leucogyrophana mollusca</name>
    <dbReference type="NCBI Taxonomy" id="85980"/>
    <lineage>
        <taxon>Eukaryota</taxon>
        <taxon>Fungi</taxon>
        <taxon>Dikarya</taxon>
        <taxon>Basidiomycota</taxon>
        <taxon>Agaricomycotina</taxon>
        <taxon>Agaricomycetes</taxon>
        <taxon>Agaricomycetidae</taxon>
        <taxon>Boletales</taxon>
        <taxon>Boletales incertae sedis</taxon>
        <taxon>Leucogyrophana</taxon>
    </lineage>
</organism>
<evidence type="ECO:0000313" key="1">
    <source>
        <dbReference type="EMBL" id="KAH7923627.1"/>
    </source>
</evidence>
<evidence type="ECO:0000313" key="2">
    <source>
        <dbReference type="Proteomes" id="UP000790709"/>
    </source>
</evidence>